<evidence type="ECO:0008006" key="3">
    <source>
        <dbReference type="Google" id="ProtNLM"/>
    </source>
</evidence>
<dbReference type="Pfam" id="PF04081">
    <property type="entry name" value="DNA_pol_delta_4"/>
    <property type="match status" value="1"/>
</dbReference>
<comment type="caution">
    <text evidence="1">The sequence shown here is derived from an EMBL/GenBank/DDBJ whole genome shotgun (WGS) entry which is preliminary data.</text>
</comment>
<proteinExistence type="predicted"/>
<name>A0AAE0KV19_9CHLO</name>
<accession>A0AAE0KV19</accession>
<dbReference type="AlphaFoldDB" id="A0AAE0KV19"/>
<dbReference type="GO" id="GO:0043625">
    <property type="term" value="C:delta DNA polymerase complex"/>
    <property type="evidence" value="ECO:0007669"/>
    <property type="project" value="TreeGrafter"/>
</dbReference>
<dbReference type="PANTHER" id="PTHR14303:SF0">
    <property type="entry name" value="DNA POLYMERASE DELTA SUBUNIT 4"/>
    <property type="match status" value="1"/>
</dbReference>
<dbReference type="GO" id="GO:0006261">
    <property type="term" value="P:DNA-templated DNA replication"/>
    <property type="evidence" value="ECO:0007669"/>
    <property type="project" value="TreeGrafter"/>
</dbReference>
<gene>
    <name evidence="1" type="ORF">CYMTET_29343</name>
</gene>
<dbReference type="GO" id="GO:0003887">
    <property type="term" value="F:DNA-directed DNA polymerase activity"/>
    <property type="evidence" value="ECO:0007669"/>
    <property type="project" value="TreeGrafter"/>
</dbReference>
<protein>
    <recommendedName>
        <fullName evidence="3">DNA polymerase delta subunit 4</fullName>
    </recommendedName>
</protein>
<organism evidence="1 2">
    <name type="scientific">Cymbomonas tetramitiformis</name>
    <dbReference type="NCBI Taxonomy" id="36881"/>
    <lineage>
        <taxon>Eukaryota</taxon>
        <taxon>Viridiplantae</taxon>
        <taxon>Chlorophyta</taxon>
        <taxon>Pyramimonadophyceae</taxon>
        <taxon>Pyramimonadales</taxon>
        <taxon>Pyramimonadaceae</taxon>
        <taxon>Cymbomonas</taxon>
    </lineage>
</organism>
<keyword evidence="2" id="KW-1185">Reference proteome</keyword>
<reference evidence="1 2" key="1">
    <citation type="journal article" date="2015" name="Genome Biol. Evol.">
        <title>Comparative Genomics of a Bacterivorous Green Alga Reveals Evolutionary Causalities and Consequences of Phago-Mixotrophic Mode of Nutrition.</title>
        <authorList>
            <person name="Burns J.A."/>
            <person name="Paasch A."/>
            <person name="Narechania A."/>
            <person name="Kim E."/>
        </authorList>
    </citation>
    <scope>NUCLEOTIDE SEQUENCE [LARGE SCALE GENOMIC DNA]</scope>
    <source>
        <strain evidence="1 2">PLY_AMNH</strain>
    </source>
</reference>
<dbReference type="GO" id="GO:0000731">
    <property type="term" value="P:DNA synthesis involved in DNA repair"/>
    <property type="evidence" value="ECO:0007669"/>
    <property type="project" value="InterPro"/>
</dbReference>
<evidence type="ECO:0000313" key="1">
    <source>
        <dbReference type="EMBL" id="KAK3261767.1"/>
    </source>
</evidence>
<dbReference type="InterPro" id="IPR007218">
    <property type="entry name" value="DNA_pol_delta_4"/>
</dbReference>
<dbReference type="Proteomes" id="UP001190700">
    <property type="component" value="Unassembled WGS sequence"/>
</dbReference>
<dbReference type="PANTHER" id="PTHR14303">
    <property type="entry name" value="DNA POLYMERASE DELTA SUBUNIT 4"/>
    <property type="match status" value="1"/>
</dbReference>
<evidence type="ECO:0000313" key="2">
    <source>
        <dbReference type="Proteomes" id="UP001190700"/>
    </source>
</evidence>
<dbReference type="EMBL" id="LGRX02016682">
    <property type="protein sequence ID" value="KAK3261767.1"/>
    <property type="molecule type" value="Genomic_DNA"/>
</dbReference>
<sequence>MADTELPDFYQQRRANLPADGKVSQKVAVEVPQDSVKQKNEDDIETTLKQFDLCSKYGPCVGMTRLQRWERAEKFGLDPPVEVRDIVIANEEKYAECLWKGRL</sequence>